<dbReference type="Proteomes" id="UP000044602">
    <property type="component" value="Unassembled WGS sequence"/>
</dbReference>
<dbReference type="STRING" id="100787.A0A0G4KXH2"/>
<feature type="compositionally biased region" description="Low complexity" evidence="1">
    <location>
        <begin position="128"/>
        <end position="150"/>
    </location>
</feature>
<evidence type="ECO:0000256" key="1">
    <source>
        <dbReference type="SAM" id="MobiDB-lite"/>
    </source>
</evidence>
<dbReference type="PANTHER" id="PTHR38166:SF1">
    <property type="entry name" value="C2H2-TYPE DOMAIN-CONTAINING PROTEIN"/>
    <property type="match status" value="1"/>
</dbReference>
<organism evidence="2 3">
    <name type="scientific">Verticillium longisporum</name>
    <name type="common">Verticillium dahliae var. longisporum</name>
    <dbReference type="NCBI Taxonomy" id="100787"/>
    <lineage>
        <taxon>Eukaryota</taxon>
        <taxon>Fungi</taxon>
        <taxon>Dikarya</taxon>
        <taxon>Ascomycota</taxon>
        <taxon>Pezizomycotina</taxon>
        <taxon>Sordariomycetes</taxon>
        <taxon>Hypocreomycetidae</taxon>
        <taxon>Glomerellales</taxon>
        <taxon>Plectosphaerellaceae</taxon>
        <taxon>Verticillium</taxon>
    </lineage>
</organism>
<evidence type="ECO:0000313" key="2">
    <source>
        <dbReference type="EMBL" id="CRK14462.1"/>
    </source>
</evidence>
<feature type="compositionally biased region" description="Basic and acidic residues" evidence="1">
    <location>
        <begin position="251"/>
        <end position="287"/>
    </location>
</feature>
<feature type="region of interest" description="Disordered" evidence="1">
    <location>
        <begin position="209"/>
        <end position="289"/>
    </location>
</feature>
<feature type="region of interest" description="Disordered" evidence="1">
    <location>
        <begin position="50"/>
        <end position="172"/>
    </location>
</feature>
<protein>
    <recommendedName>
        <fullName evidence="4">C2H2-type domain-containing protein</fullName>
    </recommendedName>
</protein>
<dbReference type="AlphaFoldDB" id="A0A0G4KXH2"/>
<keyword evidence="3" id="KW-1185">Reference proteome</keyword>
<feature type="region of interest" description="Disordered" evidence="1">
    <location>
        <begin position="412"/>
        <end position="431"/>
    </location>
</feature>
<feature type="compositionally biased region" description="Polar residues" evidence="1">
    <location>
        <begin position="162"/>
        <end position="171"/>
    </location>
</feature>
<dbReference type="EMBL" id="CVQH01005557">
    <property type="protein sequence ID" value="CRK14462.1"/>
    <property type="molecule type" value="Genomic_DNA"/>
</dbReference>
<evidence type="ECO:0008006" key="4">
    <source>
        <dbReference type="Google" id="ProtNLM"/>
    </source>
</evidence>
<evidence type="ECO:0000313" key="3">
    <source>
        <dbReference type="Proteomes" id="UP000044602"/>
    </source>
</evidence>
<reference evidence="2 3" key="1">
    <citation type="submission" date="2015-05" db="EMBL/GenBank/DDBJ databases">
        <authorList>
            <person name="Wang D.B."/>
            <person name="Wang M."/>
        </authorList>
    </citation>
    <scope>NUCLEOTIDE SEQUENCE [LARGE SCALE GENOMIC DNA]</scope>
    <source>
        <strain evidence="2">VL1</strain>
    </source>
</reference>
<accession>A0A0G4KXH2</accession>
<gene>
    <name evidence="2" type="ORF">BN1708_002711</name>
</gene>
<sequence>MVVIVPAQRPSTGSVLFKHPSSFQRVLSPARSRLSYTVRSYIVRRFTEAHHQLRKRPLADPLTSLPKPKRIASSRQSVMPKSAGRSVRVAESSSSEPTKRKGAKSDSVNPFSRRRKAIADLSKGRALSTSTRSSGQSSSRSSGKASKGTKPSAVQGVVRSAEPSSGTSPGSSLHALEESAFIKACIAKRNKQLVDNLMEIIQECIDNSLGTSDEAQDGDEPGRSSSSRGGSKGARFQGSTTSLAGQKRQLQRSDDSEPPGDDRGDGDKNGKDRNSKRAKTDSDDSHRKFACPYNKYDPKKWNSGACCGPGFPSWHRLKEHLLRKHRLPRFPCKRCWEYFADEAACKDHVRSEISCHLREESRPDPVMGFDMEKETKLRARVSSKISEAQHWSAVYCILFDLPEGAKNIPSPYYDVSPTRQSSPSGGKSPLQIDEGFRRYCRRQLPNAIRREIEEEIDRKSLDFEDHMRSKIIDIVEGVQVRMYMNYRAIQSPEEVSTMGDPNMPAQTQAPFQPSFISVVPPDAVDEYESLTQALLPDLEVACEGWDPSSFAVGDSQPANCCEQGHFFCDSAYCSNPSLSVDSVADRYQGYGLYE</sequence>
<name>A0A0G4KXH2_VERLO</name>
<proteinExistence type="predicted"/>
<dbReference type="PANTHER" id="PTHR38166">
    <property type="entry name" value="C2H2-TYPE DOMAIN-CONTAINING PROTEIN-RELATED"/>
    <property type="match status" value="1"/>
</dbReference>
<feature type="compositionally biased region" description="Low complexity" evidence="1">
    <location>
        <begin position="82"/>
        <end position="96"/>
    </location>
</feature>